<evidence type="ECO:0000256" key="8">
    <source>
        <dbReference type="ARBA" id="ARBA00047571"/>
    </source>
</evidence>
<feature type="domain" description="SET" evidence="12">
    <location>
        <begin position="536"/>
        <end position="684"/>
    </location>
</feature>
<keyword evidence="15" id="KW-1185">Reference proteome</keyword>
<dbReference type="RefSeq" id="XP_001748661.1">
    <property type="nucleotide sequence ID" value="XM_001748609.1"/>
</dbReference>
<dbReference type="PANTHER" id="PTHR45814:SF2">
    <property type="entry name" value="HISTONE-LYSINE N-METHYLTRANSFERASE SETD1"/>
    <property type="match status" value="1"/>
</dbReference>
<dbReference type="InterPro" id="IPR046341">
    <property type="entry name" value="SET_dom_sf"/>
</dbReference>
<feature type="compositionally biased region" description="Basic and acidic residues" evidence="11">
    <location>
        <begin position="360"/>
        <end position="391"/>
    </location>
</feature>
<evidence type="ECO:0000259" key="13">
    <source>
        <dbReference type="PROSITE" id="PS50868"/>
    </source>
</evidence>
<organism evidence="14 15">
    <name type="scientific">Monosiga brevicollis</name>
    <name type="common">Choanoflagellate</name>
    <dbReference type="NCBI Taxonomy" id="81824"/>
    <lineage>
        <taxon>Eukaryota</taxon>
        <taxon>Choanoflagellata</taxon>
        <taxon>Craspedida</taxon>
        <taxon>Salpingoecidae</taxon>
        <taxon>Monosiga</taxon>
    </lineage>
</organism>
<comment type="catalytic activity">
    <reaction evidence="9">
        <text>N(6)-methyl-L-lysyl(4)-[histone H3] + S-adenosyl-L-methionine = N(6),N(6)-dimethyl-L-lysyl(4)-[histone H3] + S-adenosyl-L-homocysteine + H(+)</text>
        <dbReference type="Rhea" id="RHEA:60268"/>
        <dbReference type="Rhea" id="RHEA-COMP:15540"/>
        <dbReference type="Rhea" id="RHEA-COMP:15543"/>
        <dbReference type="ChEBI" id="CHEBI:15378"/>
        <dbReference type="ChEBI" id="CHEBI:57856"/>
        <dbReference type="ChEBI" id="CHEBI:59789"/>
        <dbReference type="ChEBI" id="CHEBI:61929"/>
        <dbReference type="ChEBI" id="CHEBI:61976"/>
    </reaction>
</comment>
<dbReference type="GeneID" id="5893917"/>
<dbReference type="Pfam" id="PF00856">
    <property type="entry name" value="SET"/>
    <property type="match status" value="1"/>
</dbReference>
<evidence type="ECO:0000256" key="2">
    <source>
        <dbReference type="ARBA" id="ARBA00012182"/>
    </source>
</evidence>
<dbReference type="PROSITE" id="PS50280">
    <property type="entry name" value="SET"/>
    <property type="match status" value="1"/>
</dbReference>
<dbReference type="InterPro" id="IPR003616">
    <property type="entry name" value="Post-SET_dom"/>
</dbReference>
<dbReference type="PANTHER" id="PTHR45814">
    <property type="entry name" value="HISTONE-LYSINE N-METHYLTRANSFERASE SETD1"/>
    <property type="match status" value="1"/>
</dbReference>
<evidence type="ECO:0000256" key="11">
    <source>
        <dbReference type="SAM" id="MobiDB-lite"/>
    </source>
</evidence>
<dbReference type="InParanoid" id="A9V7A2"/>
<reference evidence="14 15" key="1">
    <citation type="journal article" date="2008" name="Nature">
        <title>The genome of the choanoflagellate Monosiga brevicollis and the origin of metazoans.</title>
        <authorList>
            <consortium name="JGI Sequencing"/>
            <person name="King N."/>
            <person name="Westbrook M.J."/>
            <person name="Young S.L."/>
            <person name="Kuo A."/>
            <person name="Abedin M."/>
            <person name="Chapman J."/>
            <person name="Fairclough S."/>
            <person name="Hellsten U."/>
            <person name="Isogai Y."/>
            <person name="Letunic I."/>
            <person name="Marr M."/>
            <person name="Pincus D."/>
            <person name="Putnam N."/>
            <person name="Rokas A."/>
            <person name="Wright K.J."/>
            <person name="Zuzow R."/>
            <person name="Dirks W."/>
            <person name="Good M."/>
            <person name="Goodstein D."/>
            <person name="Lemons D."/>
            <person name="Li W."/>
            <person name="Lyons J.B."/>
            <person name="Morris A."/>
            <person name="Nichols S."/>
            <person name="Richter D.J."/>
            <person name="Salamov A."/>
            <person name="Bork P."/>
            <person name="Lim W.A."/>
            <person name="Manning G."/>
            <person name="Miller W.T."/>
            <person name="McGinnis W."/>
            <person name="Shapiro H."/>
            <person name="Tjian R."/>
            <person name="Grigoriev I.V."/>
            <person name="Rokhsar D."/>
        </authorList>
    </citation>
    <scope>NUCLEOTIDE SEQUENCE [LARGE SCALE GENOMIC DNA]</scope>
    <source>
        <strain evidence="15">MX1 / ATCC 50154</strain>
    </source>
</reference>
<dbReference type="AlphaFoldDB" id="A9V7A2"/>
<evidence type="ECO:0000313" key="14">
    <source>
        <dbReference type="EMBL" id="EDQ86548.1"/>
    </source>
</evidence>
<sequence length="706" mass="78642">MISDATSANFYAWVLRPLRSGFAVARNKFCLDSTLSGLTPSDPHSAAQIIEHPTFKRSLRLAVMQVEHPRQASMIVRRLHLQTLSGAPLVALLDYEDQLLDALSRRAVAECTHAVETRTQPGCLPDTLMPYLREFYPLGVRKPLRVTLHGDPPSAVVHFASAALAEAAYTQHRSPALAFLGDTAVARPASPPVNPRAVAEARAASFRRHLLAKVRKTLFSNVLRAVTRTLHREVVEPKIDDLIAMHVDWSRHRRESKRQRQEQADEAARSVEQKDLHSVGLLPAGYHPNPSPPRRRLVSSDKSDDESSEDEDAPQRRDYISSSSEDEQDMDVDEDDNDGDADSMPDNEDASEQLARLTQRRADAARRAQEAELESEADKAAREAEAAAQEALDKALDEPLRTPVSLDQPEALAQAQQEIETWLASATAEDVEFVIAALFAQTDRKAKDHAPAYATQYLPALLRALRAELASLDAESQLIATSVEHKPTAEPNELSEPPQVPKVIPHATGCARAEGYYFVSAETKRANVATGRQQVQKVARTATRDNRRQARHVTSALASTGNMNLAAEVGLIQQLKDIPANEVVIEYVGEVIRQSVADERERRYTQVKIGSSYLFRIDELNVIDATRRGHIARFMNHSCDVGLPRSIPNTPFHPKVFESHDEKHIVIYSKRDIREGQEITYDYQFPMEDEKIPCYCGAENCKGFLN</sequence>
<dbReference type="Gene3D" id="2.170.270.10">
    <property type="entry name" value="SET domain"/>
    <property type="match status" value="1"/>
</dbReference>
<dbReference type="EC" id="2.1.1.354" evidence="2"/>
<dbReference type="GO" id="GO:0140999">
    <property type="term" value="F:histone H3K4 trimethyltransferase activity"/>
    <property type="evidence" value="ECO:0007669"/>
    <property type="project" value="UniProtKB-EC"/>
</dbReference>
<comment type="catalytic activity">
    <reaction evidence="8">
        <text>L-lysyl(4)-[histone H3] + 3 S-adenosyl-L-methionine = N(6),N(6),N(6)-trimethyl-L-lysyl(4)-[histone H3] + 3 S-adenosyl-L-homocysteine + 3 H(+)</text>
        <dbReference type="Rhea" id="RHEA:60260"/>
        <dbReference type="Rhea" id="RHEA-COMP:15537"/>
        <dbReference type="Rhea" id="RHEA-COMP:15547"/>
        <dbReference type="ChEBI" id="CHEBI:15378"/>
        <dbReference type="ChEBI" id="CHEBI:29969"/>
        <dbReference type="ChEBI" id="CHEBI:57856"/>
        <dbReference type="ChEBI" id="CHEBI:59789"/>
        <dbReference type="ChEBI" id="CHEBI:61961"/>
        <dbReference type="EC" id="2.1.1.354"/>
    </reaction>
</comment>
<evidence type="ECO:0000256" key="4">
    <source>
        <dbReference type="ARBA" id="ARBA00022679"/>
    </source>
</evidence>
<name>A9V7A2_MONBE</name>
<dbReference type="EMBL" id="CH991565">
    <property type="protein sequence ID" value="EDQ86548.1"/>
    <property type="molecule type" value="Genomic_DNA"/>
</dbReference>
<dbReference type="STRING" id="81824.A9V7A2"/>
<keyword evidence="5" id="KW-0949">S-adenosyl-L-methionine</keyword>
<evidence type="ECO:0000259" key="12">
    <source>
        <dbReference type="PROSITE" id="PS50280"/>
    </source>
</evidence>
<keyword evidence="7" id="KW-0539">Nucleus</keyword>
<keyword evidence="4" id="KW-0808">Transferase</keyword>
<dbReference type="GO" id="GO:0032259">
    <property type="term" value="P:methylation"/>
    <property type="evidence" value="ECO:0007669"/>
    <property type="project" value="UniProtKB-KW"/>
</dbReference>
<dbReference type="PROSITE" id="PS50868">
    <property type="entry name" value="POST_SET"/>
    <property type="match status" value="1"/>
</dbReference>
<protein>
    <recommendedName>
        <fullName evidence="2">[histone H3]-lysine(4) N-trimethyltransferase</fullName>
        <ecNumber evidence="2">2.1.1.354</ecNumber>
    </recommendedName>
</protein>
<dbReference type="InterPro" id="IPR044570">
    <property type="entry name" value="Set1-like"/>
</dbReference>
<evidence type="ECO:0000256" key="10">
    <source>
        <dbReference type="ARBA" id="ARBA00049129"/>
    </source>
</evidence>
<feature type="compositionally biased region" description="Basic and acidic residues" evidence="11">
    <location>
        <begin position="258"/>
        <end position="277"/>
    </location>
</feature>
<comment type="subcellular location">
    <subcellularLocation>
        <location evidence="1">Nucleus</location>
    </subcellularLocation>
</comment>
<dbReference type="eggNOG" id="KOG1080">
    <property type="taxonomic scope" value="Eukaryota"/>
</dbReference>
<evidence type="ECO:0000256" key="6">
    <source>
        <dbReference type="ARBA" id="ARBA00022853"/>
    </source>
</evidence>
<dbReference type="SMART" id="SM00317">
    <property type="entry name" value="SET"/>
    <property type="match status" value="1"/>
</dbReference>
<dbReference type="SMART" id="SM00508">
    <property type="entry name" value="PostSET"/>
    <property type="match status" value="1"/>
</dbReference>
<dbReference type="KEGG" id="mbr:MONBRDRAFT_10803"/>
<evidence type="ECO:0000256" key="5">
    <source>
        <dbReference type="ARBA" id="ARBA00022691"/>
    </source>
</evidence>
<keyword evidence="3" id="KW-0489">Methyltransferase</keyword>
<dbReference type="SUPFAM" id="SSF82199">
    <property type="entry name" value="SET domain"/>
    <property type="match status" value="1"/>
</dbReference>
<feature type="compositionally biased region" description="Acidic residues" evidence="11">
    <location>
        <begin position="303"/>
        <end position="312"/>
    </location>
</feature>
<evidence type="ECO:0000256" key="7">
    <source>
        <dbReference type="ARBA" id="ARBA00023242"/>
    </source>
</evidence>
<dbReference type="Proteomes" id="UP000001357">
    <property type="component" value="Unassembled WGS sequence"/>
</dbReference>
<evidence type="ECO:0000313" key="15">
    <source>
        <dbReference type="Proteomes" id="UP000001357"/>
    </source>
</evidence>
<accession>A9V7A2</accession>
<evidence type="ECO:0000256" key="1">
    <source>
        <dbReference type="ARBA" id="ARBA00004123"/>
    </source>
</evidence>
<gene>
    <name evidence="14" type="ORF">MONBRDRAFT_10803</name>
</gene>
<evidence type="ECO:0000256" key="9">
    <source>
        <dbReference type="ARBA" id="ARBA00047583"/>
    </source>
</evidence>
<proteinExistence type="predicted"/>
<feature type="domain" description="Post-SET" evidence="13">
    <location>
        <begin position="690"/>
        <end position="706"/>
    </location>
</feature>
<evidence type="ECO:0000256" key="3">
    <source>
        <dbReference type="ARBA" id="ARBA00022603"/>
    </source>
</evidence>
<keyword evidence="6" id="KW-0156">Chromatin regulator</keyword>
<dbReference type="GO" id="GO:0005634">
    <property type="term" value="C:nucleus"/>
    <property type="evidence" value="ECO:0007669"/>
    <property type="project" value="UniProtKB-SubCell"/>
</dbReference>
<feature type="region of interest" description="Disordered" evidence="11">
    <location>
        <begin position="252"/>
        <end position="391"/>
    </location>
</feature>
<comment type="catalytic activity">
    <reaction evidence="10">
        <text>N(6),N(6)-dimethyl-L-lysyl(4)-[histone H3] + S-adenosyl-L-methionine = N(6),N(6),N(6)-trimethyl-L-lysyl(4)-[histone H3] + S-adenosyl-L-homocysteine + H(+)</text>
        <dbReference type="Rhea" id="RHEA:60272"/>
        <dbReference type="Rhea" id="RHEA-COMP:15537"/>
        <dbReference type="Rhea" id="RHEA-COMP:15540"/>
        <dbReference type="ChEBI" id="CHEBI:15378"/>
        <dbReference type="ChEBI" id="CHEBI:57856"/>
        <dbReference type="ChEBI" id="CHEBI:59789"/>
        <dbReference type="ChEBI" id="CHEBI:61961"/>
        <dbReference type="ChEBI" id="CHEBI:61976"/>
    </reaction>
</comment>
<feature type="compositionally biased region" description="Acidic residues" evidence="11">
    <location>
        <begin position="324"/>
        <end position="351"/>
    </location>
</feature>
<dbReference type="InterPro" id="IPR001214">
    <property type="entry name" value="SET_dom"/>
</dbReference>